<evidence type="ECO:0000256" key="3">
    <source>
        <dbReference type="ARBA" id="ARBA00022475"/>
    </source>
</evidence>
<evidence type="ECO:0000256" key="5">
    <source>
        <dbReference type="ARBA" id="ARBA00022989"/>
    </source>
</evidence>
<gene>
    <name evidence="7" type="ORF">C8077_06260</name>
</gene>
<dbReference type="PANTHER" id="PTHR37937">
    <property type="entry name" value="CONJUGATIVE TRANSFER: DNA TRANSPORT"/>
    <property type="match status" value="1"/>
</dbReference>
<organism evidence="7 8">
    <name type="scientific">Bifidobacterium adolescentis</name>
    <dbReference type="NCBI Taxonomy" id="1680"/>
    <lineage>
        <taxon>Bacteria</taxon>
        <taxon>Bacillati</taxon>
        <taxon>Actinomycetota</taxon>
        <taxon>Actinomycetes</taxon>
        <taxon>Bifidobacteriales</taxon>
        <taxon>Bifidobacteriaceae</taxon>
        <taxon>Bifidobacterium</taxon>
    </lineage>
</organism>
<name>A0A2R4G3Y3_BIFAD</name>
<dbReference type="NCBIfam" id="NF045973">
    <property type="entry name" value="conju_CD1115"/>
    <property type="match status" value="1"/>
</dbReference>
<evidence type="ECO:0000256" key="6">
    <source>
        <dbReference type="ARBA" id="ARBA00023136"/>
    </source>
</evidence>
<evidence type="ECO:0000256" key="4">
    <source>
        <dbReference type="ARBA" id="ARBA00022692"/>
    </source>
</evidence>
<dbReference type="InterPro" id="IPR027417">
    <property type="entry name" value="P-loop_NTPase"/>
</dbReference>
<dbReference type="PANTHER" id="PTHR37937:SF1">
    <property type="entry name" value="CONJUGATIVE TRANSFER: DNA TRANSPORT"/>
    <property type="match status" value="1"/>
</dbReference>
<evidence type="ECO:0000313" key="8">
    <source>
        <dbReference type="Proteomes" id="UP000241454"/>
    </source>
</evidence>
<reference evidence="7 8" key="1">
    <citation type="submission" date="2018-03" db="EMBL/GenBank/DDBJ databases">
        <authorList>
            <person name="Keele B.F."/>
        </authorList>
    </citation>
    <scope>NUCLEOTIDE SEQUENCE [LARGE SCALE GENOMIC DNA]</scope>
    <source>
        <strain evidence="7 8">1-11</strain>
    </source>
</reference>
<keyword evidence="4" id="KW-0812">Transmembrane</keyword>
<dbReference type="GO" id="GO:0005886">
    <property type="term" value="C:plasma membrane"/>
    <property type="evidence" value="ECO:0007669"/>
    <property type="project" value="UniProtKB-SubCell"/>
</dbReference>
<dbReference type="CDD" id="cd01127">
    <property type="entry name" value="TrwB_TraG_TraD_VirD4"/>
    <property type="match status" value="2"/>
</dbReference>
<dbReference type="Proteomes" id="UP000241454">
    <property type="component" value="Chromosome"/>
</dbReference>
<dbReference type="SUPFAM" id="SSF52540">
    <property type="entry name" value="P-loop containing nucleoside triphosphate hydrolases"/>
    <property type="match status" value="1"/>
</dbReference>
<proteinExistence type="inferred from homology"/>
<dbReference type="InterPro" id="IPR051539">
    <property type="entry name" value="T4SS-coupling_protein"/>
</dbReference>
<dbReference type="Pfam" id="PF02534">
    <property type="entry name" value="T4SS-DNA_transf"/>
    <property type="match status" value="1"/>
</dbReference>
<evidence type="ECO:0000256" key="1">
    <source>
        <dbReference type="ARBA" id="ARBA00004651"/>
    </source>
</evidence>
<keyword evidence="5" id="KW-1133">Transmembrane helix</keyword>
<comment type="subcellular location">
    <subcellularLocation>
        <location evidence="1">Cell membrane</location>
        <topology evidence="1">Multi-pass membrane protein</topology>
    </subcellularLocation>
</comment>
<evidence type="ECO:0000313" key="7">
    <source>
        <dbReference type="EMBL" id="AVT45547.1"/>
    </source>
</evidence>
<sequence length="611" mass="68229">MERIRGIIVKTLTILAGFWLADLAADRVQAGITAGESVERIMDDMTTMLQHPTALGFDRTSLLCGLGGACAVGLFHLYRWSTNQRNWRDGEEYGSARWSTSREMAPYTDNDTRQNLQMTATEGLSLDAQATRRNLNTTVIGGSGSGKTATHVIPNILKGSMNYACTDPKGELYAKTSGKLKKMGYTVKQLDLVDLTSETKFNPMRYIDPDKPDVAIMRLVTNIMDNTNGSTPKEHQTDDFWTKSERSLLTAITAFVYYLPDDILKDCLNIDAGQTLNAVADMRDLLEASEQDETKESQVDAVARTATEIYEETRAEWERDGADHDDPDLREAWRLAQGLKFAARQYRPFTQGAGETKKGIIISLGVRLAPLTVGPVREILSDDNLGIDRIGGYQDECKGGYQHPNKKTAIFLALPDEDPTFNFLAAIFYQCLFDSIIRRCRTYPGECLATPLHCFLDEFANVGRIPNFDKLIATIRSRKVSVSIILQTIAQLKTMYKDSWETIVGNCDSVLFLGGNEQSTTEWLSKLLGKETIDIRTTSDSKGVSGSHTTNYQRTGRELLTPDELAQLDNDKCIYNLRGLHPFLSRKAWPNTSIPKPKSKLKHSKGWRKAA</sequence>
<dbReference type="EMBL" id="CP028341">
    <property type="protein sequence ID" value="AVT45547.1"/>
    <property type="molecule type" value="Genomic_DNA"/>
</dbReference>
<evidence type="ECO:0000256" key="2">
    <source>
        <dbReference type="ARBA" id="ARBA00008806"/>
    </source>
</evidence>
<dbReference type="Gene3D" id="3.40.50.300">
    <property type="entry name" value="P-loop containing nucleotide triphosphate hydrolases"/>
    <property type="match status" value="1"/>
</dbReference>
<keyword evidence="6" id="KW-0472">Membrane</keyword>
<accession>A0A2R4G3Y3</accession>
<comment type="similarity">
    <text evidence="2">Belongs to the VirD4/TraG family.</text>
</comment>
<protein>
    <submittedName>
        <fullName evidence="7">Conjugal transfer protein TraG</fullName>
    </submittedName>
</protein>
<keyword evidence="3" id="KW-1003">Cell membrane</keyword>
<dbReference type="AlphaFoldDB" id="A0A2R4G3Y3"/>
<dbReference type="RefSeq" id="WP_101025742.1">
    <property type="nucleotide sequence ID" value="NZ_CP028341.1"/>
</dbReference>
<dbReference type="InterPro" id="IPR003688">
    <property type="entry name" value="TraG/VirD4"/>
</dbReference>